<sequence length="169" mass="18512">MTISPPDRHPKRLATPHFDWRRPHHWLAYAAGSGLSPWAPGTAGTVAAIPLYLLVAPLPLVPYLALVVASFVIGVWACDKTARELGIDDPSPVVWDEVVGLLVTMIAAPPGWVWILVGFLLFRFFDIVKPWPIRVLDRDLRGGLGIMVDDVVAGLMAWGILQAGHWLIG</sequence>
<dbReference type="GO" id="GO:0008962">
    <property type="term" value="F:phosphatidylglycerophosphatase activity"/>
    <property type="evidence" value="ECO:0007669"/>
    <property type="project" value="UniProtKB-EC"/>
</dbReference>
<dbReference type="RefSeq" id="WP_015279230.1">
    <property type="nucleotide sequence ID" value="NC_019940.1"/>
</dbReference>
<comment type="subcellular location">
    <subcellularLocation>
        <location evidence="1">Cell inner membrane</location>
        <topology evidence="1">Multi-pass membrane protein</topology>
    </subcellularLocation>
</comment>
<evidence type="ECO:0000256" key="2">
    <source>
        <dbReference type="SAM" id="Phobius"/>
    </source>
</evidence>
<dbReference type="PATRIC" id="fig|765912.4.peg.207"/>
<dbReference type="eggNOG" id="COG1267">
    <property type="taxonomic scope" value="Bacteria"/>
</dbReference>
<keyword evidence="1 2" id="KW-0812">Transmembrane</keyword>
<keyword evidence="1" id="KW-0997">Cell inner membrane</keyword>
<feature type="domain" description="YutG/PgpA" evidence="3">
    <location>
        <begin position="26"/>
        <end position="163"/>
    </location>
</feature>
<keyword evidence="1" id="KW-0595">Phospholipid degradation</keyword>
<dbReference type="InterPro" id="IPR036681">
    <property type="entry name" value="PgpA-like_sf"/>
</dbReference>
<dbReference type="Pfam" id="PF04608">
    <property type="entry name" value="PgpA"/>
    <property type="match status" value="1"/>
</dbReference>
<proteinExistence type="predicted"/>
<dbReference type="InterPro" id="IPR026037">
    <property type="entry name" value="PgpA"/>
</dbReference>
<comment type="catalytic activity">
    <reaction evidence="1">
        <text>a 1,2-diacyl-sn-glycero-3-phospho-(1'-sn-glycero-3'-phosphate) + H2O = a 1,2-diacyl-sn-glycero-3-phospho-(1'-sn-glycerol) + phosphate</text>
        <dbReference type="Rhea" id="RHEA:33751"/>
        <dbReference type="ChEBI" id="CHEBI:15377"/>
        <dbReference type="ChEBI" id="CHEBI:43474"/>
        <dbReference type="ChEBI" id="CHEBI:60110"/>
        <dbReference type="ChEBI" id="CHEBI:64716"/>
        <dbReference type="EC" id="3.1.3.27"/>
    </reaction>
</comment>
<dbReference type="EC" id="3.1.3.27" evidence="1"/>
<dbReference type="CDD" id="cd06971">
    <property type="entry name" value="PgpA"/>
    <property type="match status" value="1"/>
</dbReference>
<evidence type="ECO:0000259" key="3">
    <source>
        <dbReference type="Pfam" id="PF04608"/>
    </source>
</evidence>
<keyword evidence="5" id="KW-1185">Reference proteome</keyword>
<feature type="transmembrane region" description="Helical" evidence="2">
    <location>
        <begin position="60"/>
        <end position="78"/>
    </location>
</feature>
<keyword evidence="1" id="KW-0442">Lipid degradation</keyword>
<evidence type="ECO:0000313" key="4">
    <source>
        <dbReference type="EMBL" id="AGA89080.1"/>
    </source>
</evidence>
<keyword evidence="1" id="KW-0479">Metal-binding</keyword>
<keyword evidence="1" id="KW-0443">Lipid metabolism</keyword>
<dbReference type="UniPathway" id="UPA00084">
    <property type="reaction ID" value="UER00504"/>
</dbReference>
<dbReference type="GO" id="GO:0006655">
    <property type="term" value="P:phosphatidylglycerol biosynthetic process"/>
    <property type="evidence" value="ECO:0007669"/>
    <property type="project" value="UniProtKB-UniPathway"/>
</dbReference>
<dbReference type="GO" id="GO:0009395">
    <property type="term" value="P:phospholipid catabolic process"/>
    <property type="evidence" value="ECO:0007669"/>
    <property type="project" value="UniProtKB-KW"/>
</dbReference>
<comment type="function">
    <text evidence="1">Lipid phosphatase which dephosphorylates phosphatidylglycerophosphate (PGP) to phosphatidylglycerol (PG).</text>
</comment>
<comment type="pathway">
    <text evidence="1">Phospholipid metabolism; phosphatidylglycerol biosynthesis; phosphatidylglycerol from CDP-diacylglycerol: step 2/2.</text>
</comment>
<accession>L0GUN8</accession>
<keyword evidence="1" id="KW-0378">Hydrolase</keyword>
<dbReference type="PANTHER" id="PTHR36305">
    <property type="entry name" value="PHOSPHATIDYLGLYCEROPHOSPHATASE A"/>
    <property type="match status" value="1"/>
</dbReference>
<keyword evidence="1" id="KW-1003">Cell membrane</keyword>
<dbReference type="KEGG" id="tmb:Thimo_0208"/>
<keyword evidence="1 2" id="KW-0472">Membrane</keyword>
<dbReference type="PIRSF" id="PIRSF006162">
    <property type="entry name" value="PgpA"/>
    <property type="match status" value="1"/>
</dbReference>
<dbReference type="Proteomes" id="UP000010816">
    <property type="component" value="Chromosome"/>
</dbReference>
<keyword evidence="1" id="KW-0460">Magnesium</keyword>
<dbReference type="AlphaFoldDB" id="L0GUN8"/>
<gene>
    <name evidence="4" type="ORF">Thimo_0208</name>
</gene>
<dbReference type="InterPro" id="IPR007686">
    <property type="entry name" value="YutG/PgpA"/>
</dbReference>
<feature type="transmembrane region" description="Helical" evidence="2">
    <location>
        <begin position="98"/>
        <end position="122"/>
    </location>
</feature>
<dbReference type="SUPFAM" id="SSF101307">
    <property type="entry name" value="YutG-like"/>
    <property type="match status" value="1"/>
</dbReference>
<feature type="transmembrane region" description="Helical" evidence="2">
    <location>
        <begin position="143"/>
        <end position="168"/>
    </location>
</feature>
<comment type="cofactor">
    <cofactor evidence="1">
        <name>Mg(2+)</name>
        <dbReference type="ChEBI" id="CHEBI:18420"/>
    </cofactor>
</comment>
<name>L0GUN8_9GAMM</name>
<dbReference type="PANTHER" id="PTHR36305:SF1">
    <property type="entry name" value="PHOSPHATIDYLGLYCEROPHOSPHATASE A"/>
    <property type="match status" value="1"/>
</dbReference>
<keyword evidence="1" id="KW-1208">Phospholipid metabolism</keyword>
<dbReference type="OrthoDB" id="9804091at2"/>
<dbReference type="STRING" id="765912.Thimo_0208"/>
<evidence type="ECO:0000313" key="5">
    <source>
        <dbReference type="Proteomes" id="UP000010816"/>
    </source>
</evidence>
<organism evidence="4 5">
    <name type="scientific">Thioflavicoccus mobilis 8321</name>
    <dbReference type="NCBI Taxonomy" id="765912"/>
    <lineage>
        <taxon>Bacteria</taxon>
        <taxon>Pseudomonadati</taxon>
        <taxon>Pseudomonadota</taxon>
        <taxon>Gammaproteobacteria</taxon>
        <taxon>Chromatiales</taxon>
        <taxon>Chromatiaceae</taxon>
        <taxon>Thioflavicoccus</taxon>
    </lineage>
</organism>
<reference evidence="4 5" key="1">
    <citation type="submission" date="2011-09" db="EMBL/GenBank/DDBJ databases">
        <title>Complete sequence of chromosome of Thioflavicoccus mobilis 8321.</title>
        <authorList>
            <consortium name="US DOE Joint Genome Institute"/>
            <person name="Lucas S."/>
            <person name="Han J."/>
            <person name="Lapidus A."/>
            <person name="Cheng J.-F."/>
            <person name="Goodwin L."/>
            <person name="Pitluck S."/>
            <person name="Peters L."/>
            <person name="Ovchinnikova G."/>
            <person name="Lu M."/>
            <person name="Detter J.C."/>
            <person name="Han C."/>
            <person name="Tapia R."/>
            <person name="Land M."/>
            <person name="Hauser L."/>
            <person name="Kyrpides N."/>
            <person name="Ivanova N."/>
            <person name="Pagani I."/>
            <person name="Vogl K."/>
            <person name="Liu Z."/>
            <person name="Imhoff J."/>
            <person name="Thiel V."/>
            <person name="Frigaard N.-U."/>
            <person name="Bryant D."/>
            <person name="Woyke T."/>
        </authorList>
    </citation>
    <scope>NUCLEOTIDE SEQUENCE [LARGE SCALE GENOMIC DNA]</scope>
    <source>
        <strain evidence="4 5">8321</strain>
    </source>
</reference>
<protein>
    <recommendedName>
        <fullName evidence="1">Phosphatidylglycerophosphatase A</fullName>
        <ecNumber evidence="1">3.1.3.27</ecNumber>
    </recommendedName>
    <alternativeName>
        <fullName evidence="1">Phosphatidylglycerolphosphate phosphatase A</fullName>
    </alternativeName>
</protein>
<dbReference type="EMBL" id="CP003051">
    <property type="protein sequence ID" value="AGA89080.1"/>
    <property type="molecule type" value="Genomic_DNA"/>
</dbReference>
<keyword evidence="2" id="KW-1133">Transmembrane helix</keyword>
<dbReference type="HOGENOM" id="CLU_103734_0_1_6"/>
<evidence type="ECO:0000256" key="1">
    <source>
        <dbReference type="PIRNR" id="PIRNR006162"/>
    </source>
</evidence>
<dbReference type="GO" id="GO:0005886">
    <property type="term" value="C:plasma membrane"/>
    <property type="evidence" value="ECO:0007669"/>
    <property type="project" value="UniProtKB-SubCell"/>
</dbReference>
<dbReference type="GO" id="GO:0046872">
    <property type="term" value="F:metal ion binding"/>
    <property type="evidence" value="ECO:0007669"/>
    <property type="project" value="UniProtKB-KW"/>
</dbReference>